<keyword evidence="3" id="KW-0175">Coiled coil</keyword>
<keyword evidence="2 4" id="KW-0732">Signal</keyword>
<dbReference type="Pfam" id="PF03938">
    <property type="entry name" value="OmpH"/>
    <property type="match status" value="1"/>
</dbReference>
<dbReference type="GO" id="GO:0005829">
    <property type="term" value="C:cytosol"/>
    <property type="evidence" value="ECO:0007669"/>
    <property type="project" value="TreeGrafter"/>
</dbReference>
<feature type="coiled-coil region" evidence="3">
    <location>
        <begin position="53"/>
        <end position="102"/>
    </location>
</feature>
<gene>
    <name evidence="5" type="ORF">IAA73_04850</name>
</gene>
<evidence type="ECO:0000313" key="5">
    <source>
        <dbReference type="EMBL" id="MBO8459646.1"/>
    </source>
</evidence>
<comment type="caution">
    <text evidence="5">The sequence shown here is derived from an EMBL/GenBank/DDBJ whole genome shotgun (WGS) entry which is preliminary data.</text>
</comment>
<comment type="similarity">
    <text evidence="1">Belongs to the Skp family.</text>
</comment>
<evidence type="ECO:0000256" key="4">
    <source>
        <dbReference type="SAM" id="SignalP"/>
    </source>
</evidence>
<dbReference type="Proteomes" id="UP000823641">
    <property type="component" value="Unassembled WGS sequence"/>
</dbReference>
<evidence type="ECO:0000256" key="2">
    <source>
        <dbReference type="ARBA" id="ARBA00022729"/>
    </source>
</evidence>
<dbReference type="AlphaFoldDB" id="A0A9D9N3Z7"/>
<evidence type="ECO:0000256" key="3">
    <source>
        <dbReference type="SAM" id="Coils"/>
    </source>
</evidence>
<dbReference type="GO" id="GO:0050821">
    <property type="term" value="P:protein stabilization"/>
    <property type="evidence" value="ECO:0007669"/>
    <property type="project" value="TreeGrafter"/>
</dbReference>
<reference evidence="5" key="1">
    <citation type="submission" date="2020-10" db="EMBL/GenBank/DDBJ databases">
        <authorList>
            <person name="Gilroy R."/>
        </authorList>
    </citation>
    <scope>NUCLEOTIDE SEQUENCE</scope>
    <source>
        <strain evidence="5">G3-3990</strain>
    </source>
</reference>
<dbReference type="SUPFAM" id="SSF111384">
    <property type="entry name" value="OmpH-like"/>
    <property type="match status" value="1"/>
</dbReference>
<dbReference type="SMART" id="SM00935">
    <property type="entry name" value="OmpH"/>
    <property type="match status" value="1"/>
</dbReference>
<proteinExistence type="inferred from homology"/>
<dbReference type="Gene3D" id="3.30.910.20">
    <property type="entry name" value="Skp domain"/>
    <property type="match status" value="1"/>
</dbReference>
<reference evidence="5" key="2">
    <citation type="journal article" date="2021" name="PeerJ">
        <title>Extensive microbial diversity within the chicken gut microbiome revealed by metagenomics and culture.</title>
        <authorList>
            <person name="Gilroy R."/>
            <person name="Ravi A."/>
            <person name="Getino M."/>
            <person name="Pursley I."/>
            <person name="Horton D.L."/>
            <person name="Alikhan N.F."/>
            <person name="Baker D."/>
            <person name="Gharbi K."/>
            <person name="Hall N."/>
            <person name="Watson M."/>
            <person name="Adriaenssens E.M."/>
            <person name="Foster-Nyarko E."/>
            <person name="Jarju S."/>
            <person name="Secka A."/>
            <person name="Antonio M."/>
            <person name="Oren A."/>
            <person name="Chaudhuri R.R."/>
            <person name="La Ragione R."/>
            <person name="Hildebrand F."/>
            <person name="Pallen M.J."/>
        </authorList>
    </citation>
    <scope>NUCLEOTIDE SEQUENCE</scope>
    <source>
        <strain evidence="5">G3-3990</strain>
    </source>
</reference>
<dbReference type="PANTHER" id="PTHR35089:SF1">
    <property type="entry name" value="CHAPERONE PROTEIN SKP"/>
    <property type="match status" value="1"/>
</dbReference>
<dbReference type="InterPro" id="IPR005632">
    <property type="entry name" value="Chaperone_Skp"/>
</dbReference>
<feature type="chain" id="PRO_5039281007" evidence="4">
    <location>
        <begin position="21"/>
        <end position="171"/>
    </location>
</feature>
<dbReference type="InterPro" id="IPR024930">
    <property type="entry name" value="Skp_dom_sf"/>
</dbReference>
<feature type="signal peptide" evidence="4">
    <location>
        <begin position="1"/>
        <end position="20"/>
    </location>
</feature>
<protein>
    <submittedName>
        <fullName evidence="5">OmpH family outer membrane protein</fullName>
    </submittedName>
</protein>
<name>A0A9D9N3Z7_9BACT</name>
<sequence>MKKMFAAVVIILCTAMPMMAQKYALVDMQYILKNVPSYETANEQLSIVSKKWQKEVESKLQEVQTMYKNYQTELVFLSDEMKVQREEEIVAKEKEANELKRKYFGQDGELFKKRESLMKPIQDEIYTAIQEVAQMKGYDMVIDRSSDMSLIYSAPKLDISDQVLEKLGYSK</sequence>
<dbReference type="EMBL" id="JADIMG010000049">
    <property type="protein sequence ID" value="MBO8459646.1"/>
    <property type="molecule type" value="Genomic_DNA"/>
</dbReference>
<dbReference type="GO" id="GO:0051082">
    <property type="term" value="F:unfolded protein binding"/>
    <property type="evidence" value="ECO:0007669"/>
    <property type="project" value="InterPro"/>
</dbReference>
<organism evidence="5 6">
    <name type="scientific">Candidatus Gallipaludibacter merdavium</name>
    <dbReference type="NCBI Taxonomy" id="2840839"/>
    <lineage>
        <taxon>Bacteria</taxon>
        <taxon>Pseudomonadati</taxon>
        <taxon>Bacteroidota</taxon>
        <taxon>Bacteroidia</taxon>
        <taxon>Bacteroidales</taxon>
        <taxon>Candidatus Gallipaludibacter</taxon>
    </lineage>
</organism>
<evidence type="ECO:0000313" key="6">
    <source>
        <dbReference type="Proteomes" id="UP000823641"/>
    </source>
</evidence>
<accession>A0A9D9N3Z7</accession>
<evidence type="ECO:0000256" key="1">
    <source>
        <dbReference type="ARBA" id="ARBA00009091"/>
    </source>
</evidence>
<dbReference type="PANTHER" id="PTHR35089">
    <property type="entry name" value="CHAPERONE PROTEIN SKP"/>
    <property type="match status" value="1"/>
</dbReference>